<dbReference type="EnsemblMetazoa" id="LLOJ002455-RA">
    <property type="protein sequence ID" value="LLOJ002455-PA"/>
    <property type="gene ID" value="LLOJ002455"/>
</dbReference>
<accession>A0A1B0CDN5</accession>
<dbReference type="EMBL" id="AJWK01008032">
    <property type="status" value="NOT_ANNOTATED_CDS"/>
    <property type="molecule type" value="Genomic_DNA"/>
</dbReference>
<protein>
    <submittedName>
        <fullName evidence="1">Uncharacterized protein</fullName>
    </submittedName>
</protein>
<dbReference type="VEuPathDB" id="VectorBase:LLOJ002455"/>
<dbReference type="Proteomes" id="UP000092461">
    <property type="component" value="Unassembled WGS sequence"/>
</dbReference>
<reference evidence="1" key="1">
    <citation type="submission" date="2020-05" db="UniProtKB">
        <authorList>
            <consortium name="EnsemblMetazoa"/>
        </authorList>
    </citation>
    <scope>IDENTIFICATION</scope>
    <source>
        <strain evidence="1">Jacobina</strain>
    </source>
</reference>
<evidence type="ECO:0000313" key="2">
    <source>
        <dbReference type="Proteomes" id="UP000092461"/>
    </source>
</evidence>
<keyword evidence="2" id="KW-1185">Reference proteome</keyword>
<evidence type="ECO:0000313" key="1">
    <source>
        <dbReference type="EnsemblMetazoa" id="LLOJ002455-PA"/>
    </source>
</evidence>
<dbReference type="AlphaFoldDB" id="A0A1B0CDN5"/>
<sequence>MHFVGKNIRLSWKISSTGINKINTRKSILLSNLLGTQVFLDCHWVVRTPFYGGIIGHNHAFPPLNPSNSRHNTPTIDNFLLIQLMPSQGAQFQERGTLVQQKINPLSCQELSFRRMPLHSNLSATF</sequence>
<proteinExistence type="predicted"/>
<organism evidence="1 2">
    <name type="scientific">Lutzomyia longipalpis</name>
    <name type="common">Sand fly</name>
    <dbReference type="NCBI Taxonomy" id="7200"/>
    <lineage>
        <taxon>Eukaryota</taxon>
        <taxon>Metazoa</taxon>
        <taxon>Ecdysozoa</taxon>
        <taxon>Arthropoda</taxon>
        <taxon>Hexapoda</taxon>
        <taxon>Insecta</taxon>
        <taxon>Pterygota</taxon>
        <taxon>Neoptera</taxon>
        <taxon>Endopterygota</taxon>
        <taxon>Diptera</taxon>
        <taxon>Nematocera</taxon>
        <taxon>Psychodoidea</taxon>
        <taxon>Psychodidae</taxon>
        <taxon>Lutzomyia</taxon>
        <taxon>Lutzomyia</taxon>
    </lineage>
</organism>
<name>A0A1B0CDN5_LUTLO</name>